<evidence type="ECO:0000256" key="1">
    <source>
        <dbReference type="SAM" id="MobiDB-lite"/>
    </source>
</evidence>
<feature type="domain" description="WSC" evidence="2">
    <location>
        <begin position="79"/>
        <end position="180"/>
    </location>
</feature>
<organism evidence="3 4">
    <name type="scientific">Anthostomella pinea</name>
    <dbReference type="NCBI Taxonomy" id="933095"/>
    <lineage>
        <taxon>Eukaryota</taxon>
        <taxon>Fungi</taxon>
        <taxon>Dikarya</taxon>
        <taxon>Ascomycota</taxon>
        <taxon>Pezizomycotina</taxon>
        <taxon>Sordariomycetes</taxon>
        <taxon>Xylariomycetidae</taxon>
        <taxon>Xylariales</taxon>
        <taxon>Xylariaceae</taxon>
        <taxon>Anthostomella</taxon>
    </lineage>
</organism>
<dbReference type="InterPro" id="IPR057230">
    <property type="entry name" value="DUF7908"/>
</dbReference>
<dbReference type="InterPro" id="IPR002889">
    <property type="entry name" value="WSC_carb-bd"/>
</dbReference>
<reference evidence="3" key="1">
    <citation type="submission" date="2023-10" db="EMBL/GenBank/DDBJ databases">
        <authorList>
            <person name="Hackl T."/>
        </authorList>
    </citation>
    <scope>NUCLEOTIDE SEQUENCE</scope>
</reference>
<gene>
    <name evidence="3" type="ORF">KHLLAP_LOCUS4218</name>
</gene>
<evidence type="ECO:0000259" key="2">
    <source>
        <dbReference type="PROSITE" id="PS51212"/>
    </source>
</evidence>
<comment type="caution">
    <text evidence="3">The sequence shown here is derived from an EMBL/GenBank/DDBJ whole genome shotgun (WGS) entry which is preliminary data.</text>
</comment>
<dbReference type="EMBL" id="CAUWAG010000006">
    <property type="protein sequence ID" value="CAJ2503750.1"/>
    <property type="molecule type" value="Genomic_DNA"/>
</dbReference>
<proteinExistence type="predicted"/>
<evidence type="ECO:0000313" key="4">
    <source>
        <dbReference type="Proteomes" id="UP001295740"/>
    </source>
</evidence>
<feature type="compositionally biased region" description="Low complexity" evidence="1">
    <location>
        <begin position="202"/>
        <end position="226"/>
    </location>
</feature>
<feature type="region of interest" description="Disordered" evidence="1">
    <location>
        <begin position="321"/>
        <end position="377"/>
    </location>
</feature>
<dbReference type="Pfam" id="PF25485">
    <property type="entry name" value="DUF7908"/>
    <property type="match status" value="1"/>
</dbReference>
<feature type="region of interest" description="Disordered" evidence="1">
    <location>
        <begin position="200"/>
        <end position="226"/>
    </location>
</feature>
<name>A0AAI8YGD5_9PEZI</name>
<accession>A0AAI8YGD5</accession>
<dbReference type="Proteomes" id="UP001295740">
    <property type="component" value="Unassembled WGS sequence"/>
</dbReference>
<evidence type="ECO:0000313" key="3">
    <source>
        <dbReference type="EMBL" id="CAJ2503750.1"/>
    </source>
</evidence>
<protein>
    <submittedName>
        <fullName evidence="3">Uu.00g111440.m01.CDS01</fullName>
    </submittedName>
</protein>
<sequence length="595" mass="57948">MGGSSITAAPTSESASPTTASGGTGTSNTLTPTVTLASLDVEPYGNIFNLTAVPDGTGILVQLQVYNFVTDMLNTLAFVIQYVGCFQISPGNSPFTGNMTNFIGNSDAGATAASCSGYCAGDNFTLSANNAGDCFCGNDLAGSLVLNEADDRNACNIPCPADSSQTCGGGAKLMRRADSFLNIILAAPISEAVLIPPTGNDTSTTASGSASATSMPSGSASGSASGSVSGIIPTGSVSGIIPTISVSISVSGIIPTGSVSGLIPTDSFTGILSTGTGSGGIIPTDSVSGIIPTGTGSGGVIPTDSASGIIPTGSGTVPSVTGAPGGAGGVNGTGFPTGTGTGTGMTPSGTGAPGSNNATATGTGSSPSGTSSGVPGTTDIPDALILLGVIPGDASANQKRGIRGIRRQTAPASSGFISGAGPINPDVCTDATLFSLTDGELISGGQAVSTEPGVAFAPIRVSPTGSISTTFSVVNGLLEWYNAAFLDGKAGFCQVAPGQVYATFSTPSTFPAGCEVVSLVVYEAVACQNGVIVDPAASSVPTGSATGRAGGNTAPLLPNERDIYPEGGAPDDELCAETTLSWVPGSPTFLPHNEL</sequence>
<keyword evidence="4" id="KW-1185">Reference proteome</keyword>
<dbReference type="AlphaFoldDB" id="A0AAI8YGD5"/>
<feature type="compositionally biased region" description="Gly residues" evidence="1">
    <location>
        <begin position="323"/>
        <end position="343"/>
    </location>
</feature>
<feature type="compositionally biased region" description="Low complexity" evidence="1">
    <location>
        <begin position="344"/>
        <end position="377"/>
    </location>
</feature>
<feature type="region of interest" description="Disordered" evidence="1">
    <location>
        <begin position="1"/>
        <end position="27"/>
    </location>
</feature>
<dbReference type="Pfam" id="PF01822">
    <property type="entry name" value="WSC"/>
    <property type="match status" value="1"/>
</dbReference>
<dbReference type="PROSITE" id="PS51212">
    <property type="entry name" value="WSC"/>
    <property type="match status" value="1"/>
</dbReference>